<protein>
    <submittedName>
        <fullName evidence="1">Uncharacterized protein</fullName>
    </submittedName>
</protein>
<keyword evidence="2" id="KW-1185">Reference proteome</keyword>
<dbReference type="RefSeq" id="WP_006317412.1">
    <property type="nucleotide sequence ID" value="NZ_ARZA01000279.1"/>
</dbReference>
<dbReference type="Proteomes" id="UP000013378">
    <property type="component" value="Unassembled WGS sequence"/>
</dbReference>
<proteinExistence type="predicted"/>
<accession>R1AQC5</accession>
<dbReference type="EMBL" id="ARZA01000279">
    <property type="protein sequence ID" value="EOC99327.1"/>
    <property type="molecule type" value="Genomic_DNA"/>
</dbReference>
<comment type="caution">
    <text evidence="1">The sequence shown here is derived from an EMBL/GenBank/DDBJ whole genome shotgun (WGS) entry which is preliminary data.</text>
</comment>
<evidence type="ECO:0000313" key="1">
    <source>
        <dbReference type="EMBL" id="EOC99327.1"/>
    </source>
</evidence>
<gene>
    <name evidence="1" type="ORF">L21TH_2651</name>
</gene>
<organism evidence="1 2">
    <name type="scientific">Caldisalinibacter kiritimatiensis</name>
    <dbReference type="NCBI Taxonomy" id="1304284"/>
    <lineage>
        <taxon>Bacteria</taxon>
        <taxon>Bacillati</taxon>
        <taxon>Bacillota</taxon>
        <taxon>Tissierellia</taxon>
        <taxon>Tissierellales</taxon>
        <taxon>Thermohalobacteraceae</taxon>
        <taxon>Caldisalinibacter</taxon>
    </lineage>
</organism>
<dbReference type="AlphaFoldDB" id="R1AQC5"/>
<sequence>MLGYTITEAVLDSIIKKERDFYKEIRQTMENEDNDYEYAIIKQKFEYKMWKFYNDRFFAWYPVGGPVLSGYEN</sequence>
<name>R1AQC5_9FIRM</name>
<reference evidence="1 2" key="1">
    <citation type="journal article" date="2015" name="Geomicrobiol. J.">
        <title>Caldisalinibacter kiritimatiensis gen. nov., sp. nov., a moderately thermohalophilic thiosulfate-reducing bacterium from a hypersaline microbial mat.</title>
        <authorList>
            <person name="Ben Hania W."/>
            <person name="Joseph M."/>
            <person name="Fiebig A."/>
            <person name="Bunk B."/>
            <person name="Klenk H.-P."/>
            <person name="Fardeau M.-L."/>
            <person name="Spring S."/>
        </authorList>
    </citation>
    <scope>NUCLEOTIDE SEQUENCE [LARGE SCALE GENOMIC DNA]</scope>
    <source>
        <strain evidence="1 2">L21-TH-D2</strain>
    </source>
</reference>
<evidence type="ECO:0000313" key="2">
    <source>
        <dbReference type="Proteomes" id="UP000013378"/>
    </source>
</evidence>